<keyword evidence="2" id="KW-1185">Reference proteome</keyword>
<evidence type="ECO:0000313" key="1">
    <source>
        <dbReference type="EMBL" id="KIK44947.1"/>
    </source>
</evidence>
<evidence type="ECO:0000313" key="2">
    <source>
        <dbReference type="Proteomes" id="UP000054485"/>
    </source>
</evidence>
<dbReference type="AlphaFoldDB" id="A0A0D0BFR6"/>
<dbReference type="InParanoid" id="A0A0D0BFR6"/>
<accession>A0A0D0BFR6</accession>
<gene>
    <name evidence="1" type="ORF">CY34DRAFT_802174</name>
</gene>
<reference evidence="1 2" key="1">
    <citation type="submission" date="2014-04" db="EMBL/GenBank/DDBJ databases">
        <authorList>
            <consortium name="DOE Joint Genome Institute"/>
            <person name="Kuo A."/>
            <person name="Ruytinx J."/>
            <person name="Rineau F."/>
            <person name="Colpaert J."/>
            <person name="Kohler A."/>
            <person name="Nagy L.G."/>
            <person name="Floudas D."/>
            <person name="Copeland A."/>
            <person name="Barry K.W."/>
            <person name="Cichocki N."/>
            <person name="Veneault-Fourrey C."/>
            <person name="LaButti K."/>
            <person name="Lindquist E.A."/>
            <person name="Lipzen A."/>
            <person name="Lundell T."/>
            <person name="Morin E."/>
            <person name="Murat C."/>
            <person name="Sun H."/>
            <person name="Tunlid A."/>
            <person name="Henrissat B."/>
            <person name="Grigoriev I.V."/>
            <person name="Hibbett D.S."/>
            <person name="Martin F."/>
            <person name="Nordberg H.P."/>
            <person name="Cantor M.N."/>
            <person name="Hua S.X."/>
        </authorList>
    </citation>
    <scope>NUCLEOTIDE SEQUENCE [LARGE SCALE GENOMIC DNA]</scope>
    <source>
        <strain evidence="1 2">UH-Slu-Lm8-n1</strain>
    </source>
</reference>
<sequence length="87" mass="9732">MGERIDSDKPLGSFLPPIIYFSLQSNRPAMNIARLRRRWARTEVAYPYLVPLSSLSGSQRNRGRSSPPHEFTSIMKPVTGICGAVID</sequence>
<proteinExistence type="predicted"/>
<protein>
    <submittedName>
        <fullName evidence="1">Uncharacterized protein</fullName>
    </submittedName>
</protein>
<organism evidence="1 2">
    <name type="scientific">Suillus luteus UH-Slu-Lm8-n1</name>
    <dbReference type="NCBI Taxonomy" id="930992"/>
    <lineage>
        <taxon>Eukaryota</taxon>
        <taxon>Fungi</taxon>
        <taxon>Dikarya</taxon>
        <taxon>Basidiomycota</taxon>
        <taxon>Agaricomycotina</taxon>
        <taxon>Agaricomycetes</taxon>
        <taxon>Agaricomycetidae</taxon>
        <taxon>Boletales</taxon>
        <taxon>Suillineae</taxon>
        <taxon>Suillaceae</taxon>
        <taxon>Suillus</taxon>
    </lineage>
</organism>
<feature type="non-terminal residue" evidence="1">
    <location>
        <position position="87"/>
    </location>
</feature>
<dbReference type="Proteomes" id="UP000054485">
    <property type="component" value="Unassembled WGS sequence"/>
</dbReference>
<dbReference type="EMBL" id="KN835181">
    <property type="protein sequence ID" value="KIK44947.1"/>
    <property type="molecule type" value="Genomic_DNA"/>
</dbReference>
<reference evidence="2" key="2">
    <citation type="submission" date="2015-01" db="EMBL/GenBank/DDBJ databases">
        <title>Evolutionary Origins and Diversification of the Mycorrhizal Mutualists.</title>
        <authorList>
            <consortium name="DOE Joint Genome Institute"/>
            <consortium name="Mycorrhizal Genomics Consortium"/>
            <person name="Kohler A."/>
            <person name="Kuo A."/>
            <person name="Nagy L.G."/>
            <person name="Floudas D."/>
            <person name="Copeland A."/>
            <person name="Barry K.W."/>
            <person name="Cichocki N."/>
            <person name="Veneault-Fourrey C."/>
            <person name="LaButti K."/>
            <person name="Lindquist E.A."/>
            <person name="Lipzen A."/>
            <person name="Lundell T."/>
            <person name="Morin E."/>
            <person name="Murat C."/>
            <person name="Riley R."/>
            <person name="Ohm R."/>
            <person name="Sun H."/>
            <person name="Tunlid A."/>
            <person name="Henrissat B."/>
            <person name="Grigoriev I.V."/>
            <person name="Hibbett D.S."/>
            <person name="Martin F."/>
        </authorList>
    </citation>
    <scope>NUCLEOTIDE SEQUENCE [LARGE SCALE GENOMIC DNA]</scope>
    <source>
        <strain evidence="2">UH-Slu-Lm8-n1</strain>
    </source>
</reference>
<dbReference type="HOGENOM" id="CLU_2489558_0_0_1"/>
<name>A0A0D0BFR6_9AGAM</name>